<gene>
    <name evidence="3" type="ORF">J9B83_14005</name>
</gene>
<dbReference type="Pfam" id="PF13417">
    <property type="entry name" value="GST_N_3"/>
    <property type="match status" value="1"/>
</dbReference>
<dbReference type="CDD" id="cd03196">
    <property type="entry name" value="GST_C_5"/>
    <property type="match status" value="1"/>
</dbReference>
<keyword evidence="4" id="KW-1185">Reference proteome</keyword>
<dbReference type="InterPro" id="IPR036249">
    <property type="entry name" value="Thioredoxin-like_sf"/>
</dbReference>
<dbReference type="InterPro" id="IPR004045">
    <property type="entry name" value="Glutathione_S-Trfase_N"/>
</dbReference>
<dbReference type="PANTHER" id="PTHR43968:SF6">
    <property type="entry name" value="GLUTATHIONE S-TRANSFERASE OMEGA"/>
    <property type="match status" value="1"/>
</dbReference>
<evidence type="ECO:0000313" key="3">
    <source>
        <dbReference type="EMBL" id="MBR7890023.1"/>
    </source>
</evidence>
<dbReference type="Pfam" id="PF13410">
    <property type="entry name" value="GST_C_2"/>
    <property type="match status" value="1"/>
</dbReference>
<dbReference type="PROSITE" id="PS50404">
    <property type="entry name" value="GST_NTER"/>
    <property type="match status" value="1"/>
</dbReference>
<reference evidence="4" key="1">
    <citation type="submission" date="2023-07" db="EMBL/GenBank/DDBJ databases">
        <title>Marinomonas vulgaris A79, complete genome.</title>
        <authorList>
            <person name="Ying J.-J."/>
        </authorList>
    </citation>
    <scope>NUCLEOTIDE SEQUENCE [LARGE SCALE GENOMIC DNA]</scope>
    <source>
        <strain evidence="4">A79</strain>
    </source>
</reference>
<dbReference type="Gene3D" id="1.20.1050.10">
    <property type="match status" value="1"/>
</dbReference>
<dbReference type="SFLD" id="SFLDS00019">
    <property type="entry name" value="Glutathione_Transferase_(cytos"/>
    <property type="match status" value="1"/>
</dbReference>
<name>A0ABS5HED6_9GAMM</name>
<feature type="domain" description="GST C-terminal" evidence="2">
    <location>
        <begin position="89"/>
        <end position="210"/>
    </location>
</feature>
<dbReference type="PANTHER" id="PTHR43968">
    <property type="match status" value="1"/>
</dbReference>
<dbReference type="InterPro" id="IPR010987">
    <property type="entry name" value="Glutathione-S-Trfase_C-like"/>
</dbReference>
<dbReference type="Proteomes" id="UP000679722">
    <property type="component" value="Unassembled WGS sequence"/>
</dbReference>
<dbReference type="PROSITE" id="PS50405">
    <property type="entry name" value="GST_CTER"/>
    <property type="match status" value="1"/>
</dbReference>
<evidence type="ECO:0000259" key="2">
    <source>
        <dbReference type="PROSITE" id="PS50405"/>
    </source>
</evidence>
<dbReference type="InterPro" id="IPR050983">
    <property type="entry name" value="GST_Omega/HSP26"/>
</dbReference>
<dbReference type="Gene3D" id="3.40.30.10">
    <property type="entry name" value="Glutaredoxin"/>
    <property type="match status" value="1"/>
</dbReference>
<evidence type="ECO:0000313" key="4">
    <source>
        <dbReference type="Proteomes" id="UP000679722"/>
    </source>
</evidence>
<dbReference type="SFLD" id="SFLDG00358">
    <property type="entry name" value="Main_(cytGST)"/>
    <property type="match status" value="1"/>
</dbReference>
<dbReference type="SUPFAM" id="SSF47616">
    <property type="entry name" value="GST C-terminal domain-like"/>
    <property type="match status" value="1"/>
</dbReference>
<proteinExistence type="predicted"/>
<comment type="caution">
    <text evidence="3">The sequence shown here is derived from an EMBL/GenBank/DDBJ whole genome shotgun (WGS) entry which is preliminary data.</text>
</comment>
<dbReference type="EMBL" id="JAGSSV010000026">
    <property type="protein sequence ID" value="MBR7890023.1"/>
    <property type="molecule type" value="Genomic_DNA"/>
</dbReference>
<organism evidence="3 4">
    <name type="scientific">Marinomonas vulgaris</name>
    <dbReference type="NCBI Taxonomy" id="2823372"/>
    <lineage>
        <taxon>Bacteria</taxon>
        <taxon>Pseudomonadati</taxon>
        <taxon>Pseudomonadota</taxon>
        <taxon>Gammaproteobacteria</taxon>
        <taxon>Oceanospirillales</taxon>
        <taxon>Oceanospirillaceae</taxon>
        <taxon>Marinomonas</taxon>
    </lineage>
</organism>
<dbReference type="InterPro" id="IPR036282">
    <property type="entry name" value="Glutathione-S-Trfase_C_sf"/>
</dbReference>
<dbReference type="SUPFAM" id="SSF52833">
    <property type="entry name" value="Thioredoxin-like"/>
    <property type="match status" value="1"/>
</dbReference>
<accession>A0ABS5HED6</accession>
<dbReference type="RefSeq" id="WP_211537447.1">
    <property type="nucleotide sequence ID" value="NZ_JAGSSV010000026.1"/>
</dbReference>
<sequence length="220" mass="25932">MLPILYSFRRCPYAIRARYSLALLEVPVRLREVVLKSKPEALLALGGRSSVPQLIDPEGRRYPESMDIIFWALSVSQKSDVTLSLWPDEPRTRKKMLTWINYNDRFFKHWLDRYKYADRHPEHSEQYYRTKGEVLLARLENRLAKQHYLFGEEISIADVAIFPFIRQFAAVDQAWFDHSQYSKVRAWLTGFLQTECFTDVVMVKLPPWQAGQEEVLFPAS</sequence>
<protein>
    <submittedName>
        <fullName evidence="3">Glutathione S-transferase</fullName>
    </submittedName>
</protein>
<dbReference type="InterPro" id="IPR040079">
    <property type="entry name" value="Glutathione_S-Trfase"/>
</dbReference>
<feature type="domain" description="GST N-terminal" evidence="1">
    <location>
        <begin position="1"/>
        <end position="80"/>
    </location>
</feature>
<evidence type="ECO:0000259" key="1">
    <source>
        <dbReference type="PROSITE" id="PS50404"/>
    </source>
</evidence>